<feature type="chain" id="PRO_5001868034" description="alpha-L-fucosidase" evidence="7">
    <location>
        <begin position="22"/>
        <end position="512"/>
    </location>
</feature>
<dbReference type="AlphaFoldDB" id="A0A090WY78"/>
<dbReference type="InterPro" id="IPR016286">
    <property type="entry name" value="FUC_metazoa-typ"/>
</dbReference>
<dbReference type="PRINTS" id="PR00741">
    <property type="entry name" value="GLHYDRLASE29"/>
</dbReference>
<feature type="domain" description="Glycoside hydrolase family 29 N-terminal" evidence="8">
    <location>
        <begin position="31"/>
        <end position="392"/>
    </location>
</feature>
<dbReference type="GO" id="GO:0005764">
    <property type="term" value="C:lysosome"/>
    <property type="evidence" value="ECO:0007669"/>
    <property type="project" value="TreeGrafter"/>
</dbReference>
<dbReference type="InterPro" id="IPR013780">
    <property type="entry name" value="Glyco_hydro_b"/>
</dbReference>
<dbReference type="InterPro" id="IPR017853">
    <property type="entry name" value="GH"/>
</dbReference>
<dbReference type="Pfam" id="PF01120">
    <property type="entry name" value="Alpha_L_fucos"/>
    <property type="match status" value="1"/>
</dbReference>
<dbReference type="InterPro" id="IPR000933">
    <property type="entry name" value="Glyco_hydro_29"/>
</dbReference>
<evidence type="ECO:0000256" key="5">
    <source>
        <dbReference type="ARBA" id="ARBA00022801"/>
    </source>
</evidence>
<feature type="signal peptide" evidence="7">
    <location>
        <begin position="1"/>
        <end position="21"/>
    </location>
</feature>
<dbReference type="EC" id="3.2.1.51" evidence="3"/>
<keyword evidence="4 7" id="KW-0732">Signal</keyword>
<organism evidence="9 10">
    <name type="scientific">Algibacter lectus</name>
    <dbReference type="NCBI Taxonomy" id="221126"/>
    <lineage>
        <taxon>Bacteria</taxon>
        <taxon>Pseudomonadati</taxon>
        <taxon>Bacteroidota</taxon>
        <taxon>Flavobacteriia</taxon>
        <taxon>Flavobacteriales</taxon>
        <taxon>Flavobacteriaceae</taxon>
        <taxon>Algibacter</taxon>
    </lineage>
</organism>
<comment type="function">
    <text evidence="1">Alpha-L-fucosidase is responsible for hydrolyzing the alpha-1,6-linked fucose joined to the reducing-end N-acetylglucosamine of the carbohydrate moieties of glycoproteins.</text>
</comment>
<dbReference type="EMBL" id="BBNU01000021">
    <property type="protein sequence ID" value="GAL82040.1"/>
    <property type="molecule type" value="Genomic_DNA"/>
</dbReference>
<gene>
    <name evidence="9" type="ORF">JCM19274_2751</name>
</gene>
<keyword evidence="6 9" id="KW-0326">Glycosidase</keyword>
<comment type="caution">
    <text evidence="9">The sequence shown here is derived from an EMBL/GenBank/DDBJ whole genome shotgun (WGS) entry which is preliminary data.</text>
</comment>
<dbReference type="RefSeq" id="WP_042500555.1">
    <property type="nucleotide sequence ID" value="NZ_BBNU01000021.1"/>
</dbReference>
<keyword evidence="5 9" id="KW-0378">Hydrolase</keyword>
<evidence type="ECO:0000313" key="9">
    <source>
        <dbReference type="EMBL" id="GAL82040.1"/>
    </source>
</evidence>
<dbReference type="Gene3D" id="3.20.20.80">
    <property type="entry name" value="Glycosidases"/>
    <property type="match status" value="1"/>
</dbReference>
<evidence type="ECO:0000256" key="1">
    <source>
        <dbReference type="ARBA" id="ARBA00004071"/>
    </source>
</evidence>
<dbReference type="GO" id="GO:0006004">
    <property type="term" value="P:fucose metabolic process"/>
    <property type="evidence" value="ECO:0007669"/>
    <property type="project" value="InterPro"/>
</dbReference>
<sequence length="512" mass="59018">MLKLKKVKVIIIAIIGLSLNACITDSSKQEITSNKTSEAYEPTWESLSNHKETPEWFADAKMGIYFTWGVYSVPAYYSEWYPYFMYRKDGHPVEVYHREKYGDPKDFNYHDFVPKFTAEHFDAQNWAALFKDAGAKFAGPCAQHHDGFALWDSKVNPWNSLDKGPKQDLTGELGKAIKSEGLKFITTFHHARNAQRYASDPEHWGGYNSHFTYNPEYATASTDPEIAKLYGNIPEDEFNEYWFQQLKEVIDQYSPDIVWFDSWLNLIPEKHRQEFAAYYLNEAKKKNQEVVIAYKQNDLPKNLGVLDIEQGGKKDISESVWLTDVTLSNNSWSYVEEQTYKPAELVVRNMIDVWSKNGIVLLNCSPKANGIIPPEQRTILRNIGQWMRKHSEAVYETRPFDFYGFGDAKATDGHFGGQSATIEYTAQDGRFLKSKDGKFLYLFMLGKPEIGDKIEIRGLAKHDFYPEKGFKKITIMGSDVEAKWHFALRNFILTVPDSEMDDIATVFKIELN</sequence>
<evidence type="ECO:0000313" key="10">
    <source>
        <dbReference type="Proteomes" id="UP000029643"/>
    </source>
</evidence>
<protein>
    <recommendedName>
        <fullName evidence="3">alpha-L-fucosidase</fullName>
        <ecNumber evidence="3">3.2.1.51</ecNumber>
    </recommendedName>
</protein>
<dbReference type="SUPFAM" id="SSF51445">
    <property type="entry name" value="(Trans)glycosidases"/>
    <property type="match status" value="1"/>
</dbReference>
<reference evidence="9 10" key="1">
    <citation type="journal article" date="2014" name="Genome Announc.">
        <title>Draft Genome Sequences of Marine Flavobacterium Algibacter lectus Strains SS8 and NR4.</title>
        <authorList>
            <person name="Takatani N."/>
            <person name="Nakanishi M."/>
            <person name="Meirelles P."/>
            <person name="Mino S."/>
            <person name="Suda W."/>
            <person name="Oshima K."/>
            <person name="Hattori M."/>
            <person name="Ohkuma M."/>
            <person name="Hosokawa M."/>
            <person name="Miyashita K."/>
            <person name="Thompson F.L."/>
            <person name="Niwa A."/>
            <person name="Sawabe T."/>
            <person name="Sawabe T."/>
        </authorList>
    </citation>
    <scope>NUCLEOTIDE SEQUENCE [LARGE SCALE GENOMIC DNA]</scope>
    <source>
        <strain evidence="10">JCM19274</strain>
    </source>
</reference>
<proteinExistence type="inferred from homology"/>
<dbReference type="PANTHER" id="PTHR10030">
    <property type="entry name" value="ALPHA-L-FUCOSIDASE"/>
    <property type="match status" value="1"/>
</dbReference>
<evidence type="ECO:0000256" key="6">
    <source>
        <dbReference type="ARBA" id="ARBA00023295"/>
    </source>
</evidence>
<evidence type="ECO:0000256" key="3">
    <source>
        <dbReference type="ARBA" id="ARBA00012662"/>
    </source>
</evidence>
<evidence type="ECO:0000256" key="2">
    <source>
        <dbReference type="ARBA" id="ARBA00007951"/>
    </source>
</evidence>
<accession>A0A090WY78</accession>
<name>A0A090WY78_9FLAO</name>
<dbReference type="Gene3D" id="2.60.40.1180">
    <property type="entry name" value="Golgi alpha-mannosidase II"/>
    <property type="match status" value="1"/>
</dbReference>
<evidence type="ECO:0000259" key="8">
    <source>
        <dbReference type="Pfam" id="PF01120"/>
    </source>
</evidence>
<dbReference type="InterPro" id="IPR057739">
    <property type="entry name" value="Glyco_hydro_29_N"/>
</dbReference>
<evidence type="ECO:0000256" key="7">
    <source>
        <dbReference type="SAM" id="SignalP"/>
    </source>
</evidence>
<dbReference type="PANTHER" id="PTHR10030:SF37">
    <property type="entry name" value="ALPHA-L-FUCOSIDASE-RELATED"/>
    <property type="match status" value="1"/>
</dbReference>
<dbReference type="SMART" id="SM00812">
    <property type="entry name" value="Alpha_L_fucos"/>
    <property type="match status" value="1"/>
</dbReference>
<dbReference type="GO" id="GO:0004560">
    <property type="term" value="F:alpha-L-fucosidase activity"/>
    <property type="evidence" value="ECO:0007669"/>
    <property type="project" value="UniProtKB-EC"/>
</dbReference>
<dbReference type="GO" id="GO:0016139">
    <property type="term" value="P:glycoside catabolic process"/>
    <property type="evidence" value="ECO:0007669"/>
    <property type="project" value="TreeGrafter"/>
</dbReference>
<evidence type="ECO:0000256" key="4">
    <source>
        <dbReference type="ARBA" id="ARBA00022729"/>
    </source>
</evidence>
<dbReference type="Proteomes" id="UP000029643">
    <property type="component" value="Unassembled WGS sequence"/>
</dbReference>
<comment type="similarity">
    <text evidence="2">Belongs to the glycosyl hydrolase 29 family.</text>
</comment>